<dbReference type="STRING" id="111780.Sta7437_3050"/>
<dbReference type="AlphaFoldDB" id="K9XWX3"/>
<dbReference type="HOGENOM" id="CLU_144128_2_0_3"/>
<evidence type="ECO:0000313" key="1">
    <source>
        <dbReference type="EMBL" id="AFZ36564.1"/>
    </source>
</evidence>
<dbReference type="InterPro" id="IPR014964">
    <property type="entry name" value="DUF1830"/>
</dbReference>
<dbReference type="RefSeq" id="WP_015194230.1">
    <property type="nucleotide sequence ID" value="NC_019748.1"/>
</dbReference>
<reference evidence="2" key="1">
    <citation type="journal article" date="2013" name="Proc. Natl. Acad. Sci. U.S.A.">
        <title>Improving the coverage of the cyanobacterial phylum using diversity-driven genome sequencing.</title>
        <authorList>
            <person name="Shih P.M."/>
            <person name="Wu D."/>
            <person name="Latifi A."/>
            <person name="Axen S.D."/>
            <person name="Fewer D.P."/>
            <person name="Talla E."/>
            <person name="Calteau A."/>
            <person name="Cai F."/>
            <person name="Tandeau de Marsac N."/>
            <person name="Rippka R."/>
            <person name="Herdman M."/>
            <person name="Sivonen K."/>
            <person name="Coursin T."/>
            <person name="Laurent T."/>
            <person name="Goodwin L."/>
            <person name="Nolan M."/>
            <person name="Davenport K.W."/>
            <person name="Han C.S."/>
            <person name="Rubin E.M."/>
            <person name="Eisen J.A."/>
            <person name="Woyke T."/>
            <person name="Gugger M."/>
            <person name="Kerfeld C.A."/>
        </authorList>
    </citation>
    <scope>NUCLEOTIDE SEQUENCE [LARGE SCALE GENOMIC DNA]</scope>
    <source>
        <strain evidence="2">ATCC 29371 / PCC 7437</strain>
    </source>
</reference>
<proteinExistence type="predicted"/>
<dbReference type="Pfam" id="PF08865">
    <property type="entry name" value="DUF1830"/>
    <property type="match status" value="1"/>
</dbReference>
<keyword evidence="2" id="KW-1185">Reference proteome</keyword>
<evidence type="ECO:0008006" key="3">
    <source>
        <dbReference type="Google" id="ProtNLM"/>
    </source>
</evidence>
<sequence length="84" mass="9829">MFCPCPPNCSKKIFCCYINHSDQVQIGRISNVADWYLERVIFPKQRLLFEAPAEAELEIYTNSFSSAILSERIRCEHLEFIKLN</sequence>
<accession>K9XWX3</accession>
<dbReference type="KEGG" id="scs:Sta7437_3050"/>
<name>K9XWX3_STAC7</name>
<evidence type="ECO:0000313" key="2">
    <source>
        <dbReference type="Proteomes" id="UP000010473"/>
    </source>
</evidence>
<dbReference type="OrthoDB" id="460810at2"/>
<dbReference type="EMBL" id="CP003653">
    <property type="protein sequence ID" value="AFZ36564.1"/>
    <property type="molecule type" value="Genomic_DNA"/>
</dbReference>
<organism evidence="1 2">
    <name type="scientific">Stanieria cyanosphaera (strain ATCC 29371 / PCC 7437)</name>
    <dbReference type="NCBI Taxonomy" id="111780"/>
    <lineage>
        <taxon>Bacteria</taxon>
        <taxon>Bacillati</taxon>
        <taxon>Cyanobacteriota</taxon>
        <taxon>Cyanophyceae</taxon>
        <taxon>Pleurocapsales</taxon>
        <taxon>Dermocarpellaceae</taxon>
        <taxon>Stanieria</taxon>
    </lineage>
</organism>
<gene>
    <name evidence="1" type="ordered locus">Sta7437_3050</name>
</gene>
<protein>
    <recommendedName>
        <fullName evidence="3">DUF1830 domain-containing protein</fullName>
    </recommendedName>
</protein>
<dbReference type="Proteomes" id="UP000010473">
    <property type="component" value="Chromosome"/>
</dbReference>